<dbReference type="PANTHER" id="PTHR35402:SF1">
    <property type="entry name" value="TYPE II SECRETION SYSTEM PROTEIN GSPF DOMAIN-CONTAINING PROTEIN"/>
    <property type="match status" value="1"/>
</dbReference>
<organism evidence="2 3">
    <name type="scientific">Methanosarcina thermophila CHTI-55</name>
    <dbReference type="NCBI Taxonomy" id="1434121"/>
    <lineage>
        <taxon>Archaea</taxon>
        <taxon>Methanobacteriati</taxon>
        <taxon>Methanobacteriota</taxon>
        <taxon>Stenosarchaea group</taxon>
        <taxon>Methanomicrobia</taxon>
        <taxon>Methanosarcinales</taxon>
        <taxon>Methanosarcinaceae</taxon>
        <taxon>Methanosarcina</taxon>
    </lineage>
</organism>
<reference evidence="2 3" key="1">
    <citation type="submission" date="2014-07" db="EMBL/GenBank/DDBJ databases">
        <title>Methanogenic archaea and the global carbon cycle.</title>
        <authorList>
            <person name="Henriksen J.R."/>
            <person name="Luke J."/>
            <person name="Reinhart S."/>
            <person name="Benedict M.N."/>
            <person name="Youngblut N.D."/>
            <person name="Metcalf M.E."/>
            <person name="Whitaker R.J."/>
            <person name="Metcalf W.W."/>
        </authorList>
    </citation>
    <scope>NUCLEOTIDE SEQUENCE [LARGE SCALE GENOMIC DNA]</scope>
    <source>
        <strain evidence="2 3">CHTI-55</strain>
    </source>
</reference>
<dbReference type="EMBL" id="CP009502">
    <property type="protein sequence ID" value="AKB15553.1"/>
    <property type="molecule type" value="Genomic_DNA"/>
</dbReference>
<accession>A0A0E3L0P8</accession>
<dbReference type="AlphaFoldDB" id="A0A0E3L0P8"/>
<dbReference type="InterPro" id="IPR056569">
    <property type="entry name" value="ArlJ-like"/>
</dbReference>
<keyword evidence="1" id="KW-1133">Transmembrane helix</keyword>
<dbReference type="Proteomes" id="UP000056925">
    <property type="component" value="Chromosome"/>
</dbReference>
<protein>
    <submittedName>
        <fullName evidence="2">Integral membrane protein</fullName>
    </submittedName>
</protein>
<evidence type="ECO:0000313" key="3">
    <source>
        <dbReference type="Proteomes" id="UP000056925"/>
    </source>
</evidence>
<gene>
    <name evidence="2" type="ORF">MSTHC_1235</name>
</gene>
<dbReference type="PANTHER" id="PTHR35402">
    <property type="entry name" value="INTEGRAL MEMBRANE PROTEIN-RELATED"/>
    <property type="match status" value="1"/>
</dbReference>
<feature type="transmembrane region" description="Helical" evidence="1">
    <location>
        <begin position="86"/>
        <end position="103"/>
    </location>
</feature>
<proteinExistence type="predicted"/>
<keyword evidence="1" id="KW-0472">Membrane</keyword>
<dbReference type="KEGG" id="mthe:MSTHC_1235"/>
<name>A0A0E3L0P8_METTE</name>
<sequence length="104" mass="11347">MVIYIVTIYISFFVFLFIVYILATDFFPQTASFTAAAQAGGTGGIGNSYFNIDEYNMLMFHSALVQAVTSGLIAGKMGQGSAYLGLKYSVSMLIIAYLAFNFFV</sequence>
<evidence type="ECO:0000313" key="2">
    <source>
        <dbReference type="EMBL" id="AKB15553.1"/>
    </source>
</evidence>
<dbReference type="HOGENOM" id="CLU_2243904_0_0_2"/>
<dbReference type="PATRIC" id="fig|1434121.4.peg.1525"/>
<feature type="transmembrane region" description="Helical" evidence="1">
    <location>
        <begin position="5"/>
        <end position="23"/>
    </location>
</feature>
<keyword evidence="1" id="KW-0812">Transmembrane</keyword>
<evidence type="ECO:0000256" key="1">
    <source>
        <dbReference type="SAM" id="Phobius"/>
    </source>
</evidence>
<feature type="transmembrane region" description="Helical" evidence="1">
    <location>
        <begin position="55"/>
        <end position="74"/>
    </location>
</feature>